<evidence type="ECO:0000256" key="1">
    <source>
        <dbReference type="SAM" id="MobiDB-lite"/>
    </source>
</evidence>
<gene>
    <name evidence="2" type="ORF">AVDCRST_MAG02-1254</name>
</gene>
<reference evidence="2" key="1">
    <citation type="submission" date="2020-02" db="EMBL/GenBank/DDBJ databases">
        <authorList>
            <person name="Meier V. D."/>
        </authorList>
    </citation>
    <scope>NUCLEOTIDE SEQUENCE</scope>
    <source>
        <strain evidence="2">AVDCRST_MAG02</strain>
    </source>
</reference>
<feature type="region of interest" description="Disordered" evidence="1">
    <location>
        <begin position="27"/>
        <end position="63"/>
    </location>
</feature>
<sequence length="63" mass="6283">MGGVRGYEVPIVRTGQARVGTTAIISMPSDHGYNGGVLEKANPPRGGGAKPRASPNGEAAGPP</sequence>
<organism evidence="2">
    <name type="scientific">uncultured Rubrobacteraceae bacterium</name>
    <dbReference type="NCBI Taxonomy" id="349277"/>
    <lineage>
        <taxon>Bacteria</taxon>
        <taxon>Bacillati</taxon>
        <taxon>Actinomycetota</taxon>
        <taxon>Rubrobacteria</taxon>
        <taxon>Rubrobacterales</taxon>
        <taxon>Rubrobacteraceae</taxon>
        <taxon>environmental samples</taxon>
    </lineage>
</organism>
<dbReference type="EMBL" id="CADCVH010000040">
    <property type="protein sequence ID" value="CAA9453715.1"/>
    <property type="molecule type" value="Genomic_DNA"/>
</dbReference>
<protein>
    <submittedName>
        <fullName evidence="2">Uncharacterized protein</fullName>
    </submittedName>
</protein>
<proteinExistence type="predicted"/>
<accession>A0A6J4QXK2</accession>
<dbReference type="AlphaFoldDB" id="A0A6J4QXK2"/>
<name>A0A6J4QXK2_9ACTN</name>
<evidence type="ECO:0000313" key="2">
    <source>
        <dbReference type="EMBL" id="CAA9453715.1"/>
    </source>
</evidence>